<accession>B5VN35</accession>
<dbReference type="Gene3D" id="3.40.50.1820">
    <property type="entry name" value="alpha/beta hydrolase"/>
    <property type="match status" value="1"/>
</dbReference>
<dbReference type="GO" id="GO:0055088">
    <property type="term" value="P:lipid homeostasis"/>
    <property type="evidence" value="ECO:0007669"/>
    <property type="project" value="TreeGrafter"/>
</dbReference>
<dbReference type="PANTHER" id="PTHR42886:SF23">
    <property type="entry name" value="1-ACYLGLYCEROL-3-PHOSPHATE O-ACYLTRANSFERASE ICT1-RELATED"/>
    <property type="match status" value="1"/>
</dbReference>
<comment type="caution">
    <text evidence="2">The sequence shown here is derived from an EMBL/GenBank/DDBJ whole genome shotgun (WGS) entry which is preliminary data.</text>
</comment>
<dbReference type="Pfam" id="PF00561">
    <property type="entry name" value="Abhydrolase_1"/>
    <property type="match status" value="1"/>
</dbReference>
<dbReference type="Proteomes" id="UP000008988">
    <property type="component" value="Unassembled WGS sequence"/>
</dbReference>
<evidence type="ECO:0000313" key="2">
    <source>
        <dbReference type="EMBL" id="EDZ70656.1"/>
    </source>
</evidence>
<dbReference type="AlphaFoldDB" id="B5VN35"/>
<dbReference type="GO" id="GO:0035965">
    <property type="term" value="P:cardiolipin acyl-chain remodeling"/>
    <property type="evidence" value="ECO:0007669"/>
    <property type="project" value="TreeGrafter"/>
</dbReference>
<evidence type="ECO:0000259" key="1">
    <source>
        <dbReference type="Pfam" id="PF00561"/>
    </source>
</evidence>
<dbReference type="GO" id="GO:0005743">
    <property type="term" value="C:mitochondrial inner membrane"/>
    <property type="evidence" value="ECO:0007669"/>
    <property type="project" value="TreeGrafter"/>
</dbReference>
<feature type="domain" description="AB hydrolase-1" evidence="1">
    <location>
        <begin position="74"/>
        <end position="381"/>
    </location>
</feature>
<organism evidence="2 3">
    <name type="scientific">Saccharomyces cerevisiae (strain AWRI1631)</name>
    <name type="common">Baker's yeast</name>
    <dbReference type="NCBI Taxonomy" id="545124"/>
    <lineage>
        <taxon>Eukaryota</taxon>
        <taxon>Fungi</taxon>
        <taxon>Dikarya</taxon>
        <taxon>Ascomycota</taxon>
        <taxon>Saccharomycotina</taxon>
        <taxon>Saccharomycetes</taxon>
        <taxon>Saccharomycetales</taxon>
        <taxon>Saccharomycetaceae</taxon>
        <taxon>Saccharomyces</taxon>
    </lineage>
</organism>
<gene>
    <name evidence="2" type="ORF">AWRI1631_121470</name>
</gene>
<dbReference type="EMBL" id="ABSV01001596">
    <property type="protein sequence ID" value="EDZ70656.1"/>
    <property type="molecule type" value="Genomic_DNA"/>
</dbReference>
<dbReference type="GO" id="GO:0006654">
    <property type="term" value="P:phosphatidic acid biosynthetic process"/>
    <property type="evidence" value="ECO:0007669"/>
    <property type="project" value="TreeGrafter"/>
</dbReference>
<dbReference type="InterPro" id="IPR029058">
    <property type="entry name" value="AB_hydrolase_fold"/>
</dbReference>
<dbReference type="PANTHER" id="PTHR42886">
    <property type="entry name" value="RE40534P-RELATED"/>
    <property type="match status" value="1"/>
</dbReference>
<protein>
    <submittedName>
        <fullName evidence="2">YLR099Cp-like protein</fullName>
    </submittedName>
</protein>
<dbReference type="OrthoDB" id="7457040at2759"/>
<evidence type="ECO:0000313" key="3">
    <source>
        <dbReference type="Proteomes" id="UP000008988"/>
    </source>
</evidence>
<proteinExistence type="predicted"/>
<dbReference type="GO" id="GO:0004623">
    <property type="term" value="F:phospholipase A2 activity"/>
    <property type="evidence" value="ECO:0007669"/>
    <property type="project" value="TreeGrafter"/>
</dbReference>
<name>B5VN35_YEAS6</name>
<dbReference type="PRINTS" id="PR00111">
    <property type="entry name" value="ABHYDROLASE"/>
</dbReference>
<reference evidence="2 3" key="1">
    <citation type="journal article" date="2008" name="FEMS Yeast Res.">
        <title>Comparative genome analysis of a Saccharomyces cerevisiae wine strain.</title>
        <authorList>
            <person name="Borneman A.R."/>
            <person name="Forgan A.H."/>
            <person name="Pretorius I.S."/>
            <person name="Chambers P.J."/>
        </authorList>
    </citation>
    <scope>NUCLEOTIDE SEQUENCE [LARGE SCALE GENOMIC DNA]</scope>
    <source>
        <strain evidence="2 3">AWRI1631</strain>
    </source>
</reference>
<dbReference type="SUPFAM" id="SSF53474">
    <property type="entry name" value="alpha/beta-Hydrolases"/>
    <property type="match status" value="1"/>
</dbReference>
<dbReference type="ESTHER" id="yeast-ict1">
    <property type="family name" value="CGI-58_ABHD5_ABHD4"/>
</dbReference>
<dbReference type="InterPro" id="IPR000073">
    <property type="entry name" value="AB_hydrolase_1"/>
</dbReference>
<sequence>MWTNTFKWCSKTEKETTTADAKVCASVQGLKALQQQIMDSTTVRGSVNNTMTPGGINQWHFHNKRANKVCTPTVLIHGYAASSMAFYRTFENLSDNIKDLYAIDLPANGASEAPALQVNKTKKIKSLRFKHIEDDVVIPVIEKRPPAEDIKSHLEQYESYFVDRIEQWRKDNKLRKINVVGHSFGGYISFKYALKYPDSIEKLCLISPLGVENSIHAITHKWEPNTTYPLTFTDPSSRYYTRKLNVPRFIFENQLNVLKWMGPIGSKLCSNYISTAYVKVPDQIYKDYLLHSFVGKNQTVQPQTIKVFTHLFERNLIARDPIINNVRFLNPATPVMFMYGEHDWMDKYAGYLTTESMLKNKAKASYIEVPDAGHNLFLDNPQHFASSLVSFLSKYAYIE</sequence>
<dbReference type="GO" id="GO:0042171">
    <property type="term" value="F:lysophosphatidic acid acyltransferase activity"/>
    <property type="evidence" value="ECO:0007669"/>
    <property type="project" value="TreeGrafter"/>
</dbReference>